<dbReference type="AlphaFoldDB" id="Q12VN8"/>
<gene>
    <name evidence="2" type="ordered locus">Mbur_1584</name>
</gene>
<evidence type="ECO:0000259" key="1">
    <source>
        <dbReference type="Pfam" id="PF00483"/>
    </source>
</evidence>
<keyword evidence="2" id="KW-0548">Nucleotidyltransferase</keyword>
<protein>
    <submittedName>
        <fullName evidence="2">Mannose-1-phosphate guanyltransferase</fullName>
        <ecNumber evidence="2">2.7.7.13</ecNumber>
    </submittedName>
</protein>
<keyword evidence="2" id="KW-0808">Transferase</keyword>
<dbReference type="PANTHER" id="PTHR22572">
    <property type="entry name" value="SUGAR-1-PHOSPHATE GUANYL TRANSFERASE"/>
    <property type="match status" value="1"/>
</dbReference>
<sequence>MLFNNMQAVILAGGKGTRLAPYTTVLPKPLMPIGDMPILEIVIRQLKKNGFTDIVLAVGHLAGLIEAYFGDGSKWGVNITYSIEDEPLGTAGPLSLIDDLDENFLVMNGDLLTNVNYSDLMRFHLENDALSTVSVYTKDVPISLGVLELDDNGKITDYIEKPTLKYKVSMGIYVFNRKILEHIKKGEYLDFPDLIKNLISLNENVSGYMFEGYWMDIGRYEDYSKVLEEFESMKDELL</sequence>
<dbReference type="GO" id="GO:0008878">
    <property type="term" value="F:glucose-1-phosphate adenylyltransferase activity"/>
    <property type="evidence" value="ECO:0007669"/>
    <property type="project" value="InterPro"/>
</dbReference>
<dbReference type="InterPro" id="IPR050486">
    <property type="entry name" value="Mannose-1P_guanyltransferase"/>
</dbReference>
<dbReference type="STRING" id="259564.Mbur_1584"/>
<dbReference type="InterPro" id="IPR005836">
    <property type="entry name" value="ADP_Glu_pyroP_CS"/>
</dbReference>
<dbReference type="GO" id="GO:0004475">
    <property type="term" value="F:mannose-1-phosphate guanylyltransferase (GTP) activity"/>
    <property type="evidence" value="ECO:0007669"/>
    <property type="project" value="UniProtKB-EC"/>
</dbReference>
<dbReference type="EMBL" id="CP000300">
    <property type="protein sequence ID" value="ABE52488.1"/>
    <property type="molecule type" value="Genomic_DNA"/>
</dbReference>
<dbReference type="EC" id="2.7.7.13" evidence="2"/>
<dbReference type="Pfam" id="PF00483">
    <property type="entry name" value="NTP_transferase"/>
    <property type="match status" value="1"/>
</dbReference>
<dbReference type="InterPro" id="IPR005835">
    <property type="entry name" value="NTP_transferase_dom"/>
</dbReference>
<dbReference type="Proteomes" id="UP000001979">
    <property type="component" value="Chromosome"/>
</dbReference>
<dbReference type="HOGENOM" id="CLU_029499_2_0_2"/>
<keyword evidence="3" id="KW-1185">Reference proteome</keyword>
<name>Q12VN8_METBU</name>
<proteinExistence type="predicted"/>
<accession>Q12VN8</accession>
<organism evidence="2 3">
    <name type="scientific">Methanococcoides burtonii (strain DSM 6242 / NBRC 107633 / OCM 468 / ACE-M)</name>
    <dbReference type="NCBI Taxonomy" id="259564"/>
    <lineage>
        <taxon>Archaea</taxon>
        <taxon>Methanobacteriati</taxon>
        <taxon>Methanobacteriota</taxon>
        <taxon>Stenosarchaea group</taxon>
        <taxon>Methanomicrobia</taxon>
        <taxon>Methanosarcinales</taxon>
        <taxon>Methanosarcinaceae</taxon>
        <taxon>Methanococcoides</taxon>
    </lineage>
</organism>
<dbReference type="CDD" id="cd06426">
    <property type="entry name" value="NTP_transferase_like_2"/>
    <property type="match status" value="1"/>
</dbReference>
<evidence type="ECO:0000313" key="3">
    <source>
        <dbReference type="Proteomes" id="UP000001979"/>
    </source>
</evidence>
<dbReference type="KEGG" id="mbu:Mbur_1584"/>
<dbReference type="SUPFAM" id="SSF53448">
    <property type="entry name" value="Nucleotide-diphospho-sugar transferases"/>
    <property type="match status" value="1"/>
</dbReference>
<dbReference type="GO" id="GO:0005978">
    <property type="term" value="P:glycogen biosynthetic process"/>
    <property type="evidence" value="ECO:0007669"/>
    <property type="project" value="InterPro"/>
</dbReference>
<dbReference type="Gene3D" id="3.90.550.10">
    <property type="entry name" value="Spore Coat Polysaccharide Biosynthesis Protein SpsA, Chain A"/>
    <property type="match status" value="1"/>
</dbReference>
<reference evidence="3" key="1">
    <citation type="journal article" date="2009" name="ISME J.">
        <title>The genome sequence of the psychrophilic archaeon, Methanococcoides burtonii: the role of genome evolution in cold adaptation.</title>
        <authorList>
            <person name="Allen M.A."/>
            <person name="Lauro F.M."/>
            <person name="Williams T.J."/>
            <person name="Burg D."/>
            <person name="Siddiqui K.S."/>
            <person name="De Francisci D."/>
            <person name="Chong K.W."/>
            <person name="Pilak O."/>
            <person name="Chew H.H."/>
            <person name="De Maere M.Z."/>
            <person name="Ting L."/>
            <person name="Katrib M."/>
            <person name="Ng C."/>
            <person name="Sowers K.R."/>
            <person name="Galperin M.Y."/>
            <person name="Anderson I.J."/>
            <person name="Ivanova N."/>
            <person name="Dalin E."/>
            <person name="Martinez M."/>
            <person name="Lapidus A."/>
            <person name="Hauser L."/>
            <person name="Land M."/>
            <person name="Thomas T."/>
            <person name="Cavicchioli R."/>
        </authorList>
    </citation>
    <scope>NUCLEOTIDE SEQUENCE [LARGE SCALE GENOMIC DNA]</scope>
    <source>
        <strain evidence="3">DSM 6242 / NBRC 107633 / OCM 468 / ACE-M</strain>
    </source>
</reference>
<dbReference type="InterPro" id="IPR029044">
    <property type="entry name" value="Nucleotide-diphossugar_trans"/>
</dbReference>
<feature type="domain" description="Nucleotidyl transferase" evidence="1">
    <location>
        <begin position="8"/>
        <end position="229"/>
    </location>
</feature>
<dbReference type="PROSITE" id="PS00810">
    <property type="entry name" value="ADP_GLC_PYROPHOSPH_3"/>
    <property type="match status" value="1"/>
</dbReference>
<evidence type="ECO:0000313" key="2">
    <source>
        <dbReference type="EMBL" id="ABE52488.1"/>
    </source>
</evidence>